<feature type="region of interest" description="Disordered" evidence="1">
    <location>
        <begin position="56"/>
        <end position="90"/>
    </location>
</feature>
<gene>
    <name evidence="2" type="primary">ytfJ</name>
    <name evidence="2" type="ORF">J43TS3_24440</name>
</gene>
<feature type="region of interest" description="Disordered" evidence="1">
    <location>
        <begin position="144"/>
        <end position="206"/>
    </location>
</feature>
<dbReference type="Proteomes" id="UP000676917">
    <property type="component" value="Unassembled WGS sequence"/>
</dbReference>
<dbReference type="InterPro" id="IPR014229">
    <property type="entry name" value="Spore_YtfJ"/>
</dbReference>
<dbReference type="PANTHER" id="PTHR39162">
    <property type="entry name" value="GLL3345 PROTEIN"/>
    <property type="match status" value="1"/>
</dbReference>
<evidence type="ECO:0000313" key="2">
    <source>
        <dbReference type="EMBL" id="GIO27833.1"/>
    </source>
</evidence>
<feature type="compositionally biased region" description="Basic and acidic residues" evidence="1">
    <location>
        <begin position="165"/>
        <end position="197"/>
    </location>
</feature>
<dbReference type="EMBL" id="BORP01000004">
    <property type="protein sequence ID" value="GIO27833.1"/>
    <property type="molecule type" value="Genomic_DNA"/>
</dbReference>
<name>A0A919XAG1_9BACI</name>
<proteinExistence type="predicted"/>
<evidence type="ECO:0000256" key="1">
    <source>
        <dbReference type="SAM" id="MobiDB-lite"/>
    </source>
</evidence>
<dbReference type="NCBIfam" id="TIGR02874">
    <property type="entry name" value="spore_ytfJ"/>
    <property type="match status" value="1"/>
</dbReference>
<accession>A0A919XAG1</accession>
<protein>
    <submittedName>
        <fullName evidence="2">Spore protein YtfJ</fullName>
    </submittedName>
</protein>
<feature type="compositionally biased region" description="Gly residues" evidence="1">
    <location>
        <begin position="73"/>
        <end position="82"/>
    </location>
</feature>
<reference evidence="2" key="1">
    <citation type="submission" date="2021-03" db="EMBL/GenBank/DDBJ databases">
        <title>Antimicrobial resistance genes in bacteria isolated from Japanese honey, and their potential for conferring macrolide and lincosamide resistance in the American foulbrood pathogen Paenibacillus larvae.</title>
        <authorList>
            <person name="Okamoto M."/>
            <person name="Kumagai M."/>
            <person name="Kanamori H."/>
            <person name="Takamatsu D."/>
        </authorList>
    </citation>
    <scope>NUCLEOTIDE SEQUENCE</scope>
    <source>
        <strain evidence="2">J43TS3</strain>
    </source>
</reference>
<dbReference type="Pfam" id="PF09579">
    <property type="entry name" value="Spore_YtfJ"/>
    <property type="match status" value="1"/>
</dbReference>
<dbReference type="PANTHER" id="PTHR39162:SF1">
    <property type="entry name" value="SPORULATION PROTEIN YTFJ"/>
    <property type="match status" value="1"/>
</dbReference>
<sequence length="206" mass="22054">MEEHPIQGLMTTAMENLKDMIEVNTIIGDPIETPDGSVIIPVSKLGFGFAAGGSEFKPSGGKKSNSDKEESGDSGGSEGSGGNSESVLPFGGGSGGGVSITPIAFLIVSPKGIKMVHLDENTHIYEKLIDFAPKAVEKIQQLLQESGMGKQNKQKETTKGQGNSKKGEKSEEKDKQEEDDRGNFENKKKDDKERSNSEESSSIYDI</sequence>
<comment type="caution">
    <text evidence="2">The sequence shown here is derived from an EMBL/GenBank/DDBJ whole genome shotgun (WGS) entry which is preliminary data.</text>
</comment>
<dbReference type="AlphaFoldDB" id="A0A919XAG1"/>
<organism evidence="2 3">
    <name type="scientific">Ornithinibacillus bavariensis</name>
    <dbReference type="NCBI Taxonomy" id="545502"/>
    <lineage>
        <taxon>Bacteria</taxon>
        <taxon>Bacillati</taxon>
        <taxon>Bacillota</taxon>
        <taxon>Bacilli</taxon>
        <taxon>Bacillales</taxon>
        <taxon>Bacillaceae</taxon>
        <taxon>Ornithinibacillus</taxon>
    </lineage>
</organism>
<keyword evidence="3" id="KW-1185">Reference proteome</keyword>
<dbReference type="RefSeq" id="WP_212921289.1">
    <property type="nucleotide sequence ID" value="NZ_BORP01000004.1"/>
</dbReference>
<evidence type="ECO:0000313" key="3">
    <source>
        <dbReference type="Proteomes" id="UP000676917"/>
    </source>
</evidence>